<feature type="region of interest" description="Disordered" evidence="8">
    <location>
        <begin position="573"/>
        <end position="602"/>
    </location>
</feature>
<comment type="catalytic activity">
    <reaction evidence="1">
        <text>ATP + protein L-histidine = ADP + protein N-phospho-L-histidine.</text>
        <dbReference type="EC" id="2.7.13.3"/>
    </reaction>
</comment>
<feature type="domain" description="Response regulatory" evidence="10">
    <location>
        <begin position="18"/>
        <end position="135"/>
    </location>
</feature>
<dbReference type="PANTHER" id="PTHR43047">
    <property type="entry name" value="TWO-COMPONENT HISTIDINE PROTEIN KINASE"/>
    <property type="match status" value="1"/>
</dbReference>
<dbReference type="SMART" id="SM00448">
    <property type="entry name" value="REC"/>
    <property type="match status" value="1"/>
</dbReference>
<keyword evidence="4" id="KW-0808">Transferase</keyword>
<dbReference type="SMART" id="SM00388">
    <property type="entry name" value="HisKA"/>
    <property type="match status" value="1"/>
</dbReference>
<dbReference type="CDD" id="cd00130">
    <property type="entry name" value="PAS"/>
    <property type="match status" value="1"/>
</dbReference>
<evidence type="ECO:0000259" key="10">
    <source>
        <dbReference type="PROSITE" id="PS50110"/>
    </source>
</evidence>
<dbReference type="AlphaFoldDB" id="A0A841H333"/>
<feature type="domain" description="Histidine kinase" evidence="9">
    <location>
        <begin position="346"/>
        <end position="562"/>
    </location>
</feature>
<accession>A0A841H333</accession>
<evidence type="ECO:0000256" key="8">
    <source>
        <dbReference type="SAM" id="MobiDB-lite"/>
    </source>
</evidence>
<dbReference type="Gene3D" id="1.10.287.130">
    <property type="match status" value="1"/>
</dbReference>
<evidence type="ECO:0000256" key="5">
    <source>
        <dbReference type="ARBA" id="ARBA00022777"/>
    </source>
</evidence>
<dbReference type="Gene3D" id="3.30.565.10">
    <property type="entry name" value="Histidine kinase-like ATPase, C-terminal domain"/>
    <property type="match status" value="1"/>
</dbReference>
<evidence type="ECO:0000256" key="3">
    <source>
        <dbReference type="ARBA" id="ARBA00022553"/>
    </source>
</evidence>
<evidence type="ECO:0000256" key="6">
    <source>
        <dbReference type="PROSITE-ProRule" id="PRU00169"/>
    </source>
</evidence>
<dbReference type="InterPro" id="IPR003594">
    <property type="entry name" value="HATPase_dom"/>
</dbReference>
<dbReference type="SMART" id="SM00091">
    <property type="entry name" value="PAS"/>
    <property type="match status" value="1"/>
</dbReference>
<dbReference type="InterPro" id="IPR005467">
    <property type="entry name" value="His_kinase_dom"/>
</dbReference>
<dbReference type="Pfam" id="PF00512">
    <property type="entry name" value="HisKA"/>
    <property type="match status" value="1"/>
</dbReference>
<dbReference type="PROSITE" id="PS50113">
    <property type="entry name" value="PAC"/>
    <property type="match status" value="1"/>
</dbReference>
<dbReference type="RefSeq" id="WP_170036589.1">
    <property type="nucleotide sequence ID" value="NZ_JABDTL010000002.1"/>
</dbReference>
<comment type="caution">
    <text evidence="13">The sequence shown here is derived from an EMBL/GenBank/DDBJ whole genome shotgun (WGS) entry which is preliminary data.</text>
</comment>
<keyword evidence="14" id="KW-1185">Reference proteome</keyword>
<dbReference type="InterPro" id="IPR036890">
    <property type="entry name" value="HATPase_C_sf"/>
</dbReference>
<dbReference type="CDD" id="cd00082">
    <property type="entry name" value="HisKA"/>
    <property type="match status" value="1"/>
</dbReference>
<dbReference type="Gene3D" id="3.40.50.2300">
    <property type="match status" value="1"/>
</dbReference>
<dbReference type="SUPFAM" id="SSF55785">
    <property type="entry name" value="PYP-like sensor domain (PAS domain)"/>
    <property type="match status" value="1"/>
</dbReference>
<dbReference type="Pfam" id="PF13426">
    <property type="entry name" value="PAS_9"/>
    <property type="match status" value="1"/>
</dbReference>
<name>A0A841H333_9BACT</name>
<evidence type="ECO:0000256" key="1">
    <source>
        <dbReference type="ARBA" id="ARBA00000085"/>
    </source>
</evidence>
<dbReference type="CDD" id="cd16922">
    <property type="entry name" value="HATPase_EvgS-ArcB-TorS-like"/>
    <property type="match status" value="1"/>
</dbReference>
<dbReference type="SUPFAM" id="SSF55874">
    <property type="entry name" value="ATPase domain of HSP90 chaperone/DNA topoisomerase II/histidine kinase"/>
    <property type="match status" value="1"/>
</dbReference>
<dbReference type="SUPFAM" id="SSF47384">
    <property type="entry name" value="Homodimeric domain of signal transducing histidine kinase"/>
    <property type="match status" value="1"/>
</dbReference>
<dbReference type="InterPro" id="IPR004358">
    <property type="entry name" value="Sig_transdc_His_kin-like_C"/>
</dbReference>
<reference evidence="13 14" key="1">
    <citation type="submission" date="2020-08" db="EMBL/GenBank/DDBJ databases">
        <title>Genomic Encyclopedia of Type Strains, Phase IV (KMG-IV): sequencing the most valuable type-strain genomes for metagenomic binning, comparative biology and taxonomic classification.</title>
        <authorList>
            <person name="Goeker M."/>
        </authorList>
    </citation>
    <scope>NUCLEOTIDE SEQUENCE [LARGE SCALE GENOMIC DNA]</scope>
    <source>
        <strain evidence="13 14">DSM 29007</strain>
    </source>
</reference>
<dbReference type="PROSITE" id="PS50112">
    <property type="entry name" value="PAS"/>
    <property type="match status" value="1"/>
</dbReference>
<dbReference type="InterPro" id="IPR001789">
    <property type="entry name" value="Sig_transdc_resp-reg_receiver"/>
</dbReference>
<dbReference type="PROSITE" id="PS50110">
    <property type="entry name" value="RESPONSE_REGULATORY"/>
    <property type="match status" value="1"/>
</dbReference>
<dbReference type="GO" id="GO:0000155">
    <property type="term" value="F:phosphorelay sensor kinase activity"/>
    <property type="evidence" value="ECO:0007669"/>
    <property type="project" value="InterPro"/>
</dbReference>
<feature type="domain" description="PAS" evidence="11">
    <location>
        <begin position="170"/>
        <end position="224"/>
    </location>
</feature>
<organism evidence="13 14">
    <name type="scientific">Longimicrobium terrae</name>
    <dbReference type="NCBI Taxonomy" id="1639882"/>
    <lineage>
        <taxon>Bacteria</taxon>
        <taxon>Pseudomonadati</taxon>
        <taxon>Gemmatimonadota</taxon>
        <taxon>Longimicrobiia</taxon>
        <taxon>Longimicrobiales</taxon>
        <taxon>Longimicrobiaceae</taxon>
        <taxon>Longimicrobium</taxon>
    </lineage>
</organism>
<feature type="coiled-coil region" evidence="7">
    <location>
        <begin position="298"/>
        <end position="339"/>
    </location>
</feature>
<dbReference type="Pfam" id="PF02518">
    <property type="entry name" value="HATPase_c"/>
    <property type="match status" value="1"/>
</dbReference>
<dbReference type="PRINTS" id="PR00344">
    <property type="entry name" value="BCTRLSENSOR"/>
</dbReference>
<evidence type="ECO:0000256" key="2">
    <source>
        <dbReference type="ARBA" id="ARBA00012438"/>
    </source>
</evidence>
<evidence type="ECO:0000259" key="9">
    <source>
        <dbReference type="PROSITE" id="PS50109"/>
    </source>
</evidence>
<evidence type="ECO:0000259" key="12">
    <source>
        <dbReference type="PROSITE" id="PS50113"/>
    </source>
</evidence>
<dbReference type="NCBIfam" id="TIGR00229">
    <property type="entry name" value="sensory_box"/>
    <property type="match status" value="1"/>
</dbReference>
<keyword evidence="5" id="KW-0418">Kinase</keyword>
<dbReference type="EMBL" id="JACHIA010000014">
    <property type="protein sequence ID" value="MBB6072378.1"/>
    <property type="molecule type" value="Genomic_DNA"/>
</dbReference>
<gene>
    <name evidence="13" type="ORF">HNQ61_004040</name>
</gene>
<evidence type="ECO:0000256" key="4">
    <source>
        <dbReference type="ARBA" id="ARBA00022679"/>
    </source>
</evidence>
<dbReference type="Proteomes" id="UP000582837">
    <property type="component" value="Unassembled WGS sequence"/>
</dbReference>
<dbReference type="InterPro" id="IPR003661">
    <property type="entry name" value="HisK_dim/P_dom"/>
</dbReference>
<dbReference type="InterPro" id="IPR036097">
    <property type="entry name" value="HisK_dim/P_sf"/>
</dbReference>
<dbReference type="InterPro" id="IPR035965">
    <property type="entry name" value="PAS-like_dom_sf"/>
</dbReference>
<feature type="domain" description="PAC" evidence="12">
    <location>
        <begin position="255"/>
        <end position="307"/>
    </location>
</feature>
<dbReference type="InterPro" id="IPR000014">
    <property type="entry name" value="PAS"/>
</dbReference>
<dbReference type="PROSITE" id="PS50109">
    <property type="entry name" value="HIS_KIN"/>
    <property type="match status" value="1"/>
</dbReference>
<dbReference type="InterPro" id="IPR011006">
    <property type="entry name" value="CheY-like_superfamily"/>
</dbReference>
<dbReference type="Pfam" id="PF00072">
    <property type="entry name" value="Response_reg"/>
    <property type="match status" value="1"/>
</dbReference>
<dbReference type="EC" id="2.7.13.3" evidence="2"/>
<evidence type="ECO:0000256" key="7">
    <source>
        <dbReference type="SAM" id="Coils"/>
    </source>
</evidence>
<dbReference type="PANTHER" id="PTHR43047:SF63">
    <property type="entry name" value="HISTIDINE KINASE"/>
    <property type="match status" value="1"/>
</dbReference>
<dbReference type="SMART" id="SM00387">
    <property type="entry name" value="HATPase_c"/>
    <property type="match status" value="1"/>
</dbReference>
<dbReference type="FunFam" id="3.30.565.10:FF:000006">
    <property type="entry name" value="Sensor histidine kinase WalK"/>
    <property type="match status" value="1"/>
</dbReference>
<evidence type="ECO:0000313" key="13">
    <source>
        <dbReference type="EMBL" id="MBB6072378.1"/>
    </source>
</evidence>
<proteinExistence type="predicted"/>
<evidence type="ECO:0000313" key="14">
    <source>
        <dbReference type="Proteomes" id="UP000582837"/>
    </source>
</evidence>
<dbReference type="Gene3D" id="3.30.450.20">
    <property type="entry name" value="PAS domain"/>
    <property type="match status" value="1"/>
</dbReference>
<sequence>MTGTTEAVPAPQPRPRARILMVDDRPENLMALEAILEPLEQDLVRANSGEEALRQVLLHDFAVILLDVQMPGMNGFEAAQLIKSRERSRSTPIIFLTAISKDEEYVFTGYSVGAVDYMFKPFNPDVLRSKVSVFIDLYLKTEQLQDQEKRLRESELREVQLAHRAELLESEARLAEIVGSAMEAIVTFGDDRRISLFNAAAERTFGRRASTAQGMPVDELLAPEFRGAPLDELCNAAATRAGSVRDGTPPGADDGPREHALVGVRADGRTFPLEASLSCLQLENERVFTVIARDVSERKAAEEELRRQAETLARSSAELKSLNDQLQARQRELESAMASRSRFYASMSHELRTPINAILGYSSLLLDSIYGELRPEQARGIERANAAAKHLLELVNDILDLSKIEAGKVDLEVQPATFPALAQDLFVTVRPLADEHGSALTLECEGDATVTTDPRRVRQILLNLLSNAIKFGEGKPITVRCRRSEDGGLHVEVSDQGRGIDPQDLDRIFDEFVQLSNPDQQLGTGLGLPISRRLAVLLGGTLTVTSKVGEGSTFCLTLPAKLDMRLVSGEGIPLPVATDDPPQPAQGPAAEPAEEDAAHVGD</sequence>
<dbReference type="SUPFAM" id="SSF52172">
    <property type="entry name" value="CheY-like"/>
    <property type="match status" value="1"/>
</dbReference>
<keyword evidence="7" id="KW-0175">Coiled coil</keyword>
<dbReference type="GO" id="GO:0009927">
    <property type="term" value="F:histidine phosphotransfer kinase activity"/>
    <property type="evidence" value="ECO:0007669"/>
    <property type="project" value="TreeGrafter"/>
</dbReference>
<dbReference type="InterPro" id="IPR000700">
    <property type="entry name" value="PAS-assoc_C"/>
</dbReference>
<feature type="modified residue" description="4-aspartylphosphate" evidence="6">
    <location>
        <position position="67"/>
    </location>
</feature>
<evidence type="ECO:0000259" key="11">
    <source>
        <dbReference type="PROSITE" id="PS50112"/>
    </source>
</evidence>
<protein>
    <recommendedName>
        <fullName evidence="2">histidine kinase</fullName>
        <ecNumber evidence="2">2.7.13.3</ecNumber>
    </recommendedName>
</protein>
<dbReference type="GO" id="GO:0005886">
    <property type="term" value="C:plasma membrane"/>
    <property type="evidence" value="ECO:0007669"/>
    <property type="project" value="TreeGrafter"/>
</dbReference>
<keyword evidence="3 6" id="KW-0597">Phosphoprotein</keyword>